<proteinExistence type="predicted"/>
<evidence type="ECO:0000313" key="2">
    <source>
        <dbReference type="EMBL" id="SFH04678.1"/>
    </source>
</evidence>
<organism evidence="2 3">
    <name type="scientific">Streptomyces mirabilis</name>
    <dbReference type="NCBI Taxonomy" id="68239"/>
    <lineage>
        <taxon>Bacteria</taxon>
        <taxon>Bacillati</taxon>
        <taxon>Actinomycetota</taxon>
        <taxon>Actinomycetes</taxon>
        <taxon>Kitasatosporales</taxon>
        <taxon>Streptomycetaceae</taxon>
        <taxon>Streptomyces</taxon>
    </lineage>
</organism>
<reference evidence="2 3" key="1">
    <citation type="submission" date="2016-10" db="EMBL/GenBank/DDBJ databases">
        <authorList>
            <person name="de Groot N.N."/>
        </authorList>
    </citation>
    <scope>NUCLEOTIDE SEQUENCE [LARGE SCALE GENOMIC DNA]</scope>
    <source>
        <strain evidence="2 3">OK461</strain>
    </source>
</reference>
<dbReference type="AlphaFoldDB" id="A0A1I2WTH3"/>
<gene>
    <name evidence="2" type="ORF">SAMN02787118_1405</name>
</gene>
<protein>
    <submittedName>
        <fullName evidence="2">Uncharacterized protein</fullName>
    </submittedName>
</protein>
<dbReference type="EMBL" id="FONR01000040">
    <property type="protein sequence ID" value="SFH04678.1"/>
    <property type="molecule type" value="Genomic_DNA"/>
</dbReference>
<accession>A0A1I2WTH3</accession>
<feature type="region of interest" description="Disordered" evidence="1">
    <location>
        <begin position="265"/>
        <end position="292"/>
    </location>
</feature>
<sequence length="292" mass="29931">MDLDHLLPASRRVPGTRGPPGTAHAGRPCTCARTASGDRCGSSVPRRILAPSVGRGGAPGDFVRPAGEPWGGEAGSCVAAAGAVSCGQRVLWQRQCSWAGPADGRLGVLWGCVPPRGSTAARRSWFPARGLSWPGRLAGRALSGRVLRANSLRCGVAAFRRTRDARGWAGAGAGGPACAGPPTAALRGCGGPVQAARRVAACAGGYARDAAARQRLVISPWADSACAGVALSPDRLCQQQHRELVTVPPWVPRLIRVFPPIRMDGTPVRGTRGTDQTHCAPVAAGGRGSVGA</sequence>
<evidence type="ECO:0000313" key="3">
    <source>
        <dbReference type="Proteomes" id="UP000181942"/>
    </source>
</evidence>
<name>A0A1I2WTH3_9ACTN</name>
<dbReference type="Proteomes" id="UP000181942">
    <property type="component" value="Unassembled WGS sequence"/>
</dbReference>
<feature type="region of interest" description="Disordered" evidence="1">
    <location>
        <begin position="1"/>
        <end position="28"/>
    </location>
</feature>
<evidence type="ECO:0000256" key="1">
    <source>
        <dbReference type="SAM" id="MobiDB-lite"/>
    </source>
</evidence>